<dbReference type="FunCoup" id="D8PTY5">
    <property type="interactions" value="201"/>
</dbReference>
<dbReference type="PROSITE" id="PS50110">
    <property type="entry name" value="RESPONSE_REGULATORY"/>
    <property type="match status" value="1"/>
</dbReference>
<feature type="region of interest" description="Disordered" evidence="8">
    <location>
        <begin position="1"/>
        <end position="67"/>
    </location>
</feature>
<dbReference type="InParanoid" id="D8PTY5"/>
<dbReference type="AlphaFoldDB" id="D8PTY5"/>
<dbReference type="PANTHER" id="PTHR10015">
    <property type="entry name" value="HEAT SHOCK TRANSCRIPTION FACTOR"/>
    <property type="match status" value="1"/>
</dbReference>
<gene>
    <name evidence="10" type="ORF">SCHCODRAFT_65208</name>
</gene>
<evidence type="ECO:0000256" key="6">
    <source>
        <dbReference type="ARBA" id="ARBA00062171"/>
    </source>
</evidence>
<evidence type="ECO:0000256" key="3">
    <source>
        <dbReference type="ARBA" id="ARBA00023125"/>
    </source>
</evidence>
<dbReference type="GO" id="GO:0003700">
    <property type="term" value="F:DNA-binding transcription factor activity"/>
    <property type="evidence" value="ECO:0007669"/>
    <property type="project" value="InterPro"/>
</dbReference>
<feature type="compositionally biased region" description="Basic and acidic residues" evidence="8">
    <location>
        <begin position="625"/>
        <end position="636"/>
    </location>
</feature>
<dbReference type="InterPro" id="IPR000232">
    <property type="entry name" value="HSF_DNA-bd"/>
</dbReference>
<dbReference type="eggNOG" id="KOG0627">
    <property type="taxonomic scope" value="Eukaryota"/>
</dbReference>
<reference evidence="10 11" key="1">
    <citation type="journal article" date="2010" name="Nat. Biotechnol.">
        <title>Genome sequence of the model mushroom Schizophyllum commune.</title>
        <authorList>
            <person name="Ohm R.A."/>
            <person name="de Jong J.F."/>
            <person name="Lugones L.G."/>
            <person name="Aerts A."/>
            <person name="Kothe E."/>
            <person name="Stajich J.E."/>
            <person name="de Vries R.P."/>
            <person name="Record E."/>
            <person name="Levasseur A."/>
            <person name="Baker S.E."/>
            <person name="Bartholomew K.A."/>
            <person name="Coutinho P.M."/>
            <person name="Erdmann S."/>
            <person name="Fowler T.J."/>
            <person name="Gathman A.C."/>
            <person name="Lombard V."/>
            <person name="Henrissat B."/>
            <person name="Knabe N."/>
            <person name="Kuees U."/>
            <person name="Lilly W.W."/>
            <person name="Lindquist E."/>
            <person name="Lucas S."/>
            <person name="Magnuson J.K."/>
            <person name="Piumi F."/>
            <person name="Raudaskoski M."/>
            <person name="Salamov A."/>
            <person name="Schmutz J."/>
            <person name="Schwarze F.W.M.R."/>
            <person name="vanKuyk P.A."/>
            <person name="Horton J.S."/>
            <person name="Grigoriev I.V."/>
            <person name="Woesten H.A.B."/>
        </authorList>
    </citation>
    <scope>NUCLEOTIDE SEQUENCE [LARGE SCALE GENOMIC DNA]</scope>
    <source>
        <strain evidence="11">H4-8 / FGSC 9210</strain>
    </source>
</reference>
<dbReference type="Pfam" id="PF00072">
    <property type="entry name" value="Response_reg"/>
    <property type="match status" value="1"/>
</dbReference>
<keyword evidence="3" id="KW-0238">DNA-binding</keyword>
<dbReference type="CDD" id="cd17546">
    <property type="entry name" value="REC_hyHK_CKI1_RcsC-like"/>
    <property type="match status" value="1"/>
</dbReference>
<protein>
    <recommendedName>
        <fullName evidence="9">Response regulatory domain-containing protein</fullName>
    </recommendedName>
</protein>
<dbReference type="InterPro" id="IPR011006">
    <property type="entry name" value="CheY-like_superfamily"/>
</dbReference>
<dbReference type="STRING" id="578458.D8PTY5"/>
<dbReference type="KEGG" id="scm:SCHCO_01186489"/>
<feature type="region of interest" description="Disordered" evidence="8">
    <location>
        <begin position="289"/>
        <end position="368"/>
    </location>
</feature>
<evidence type="ECO:0000256" key="1">
    <source>
        <dbReference type="ARBA" id="ARBA00004123"/>
    </source>
</evidence>
<keyword evidence="4" id="KW-0804">Transcription</keyword>
<comment type="subunit">
    <text evidence="6">Homotrimer. Homotrimerization increases the affinity of HSF1 to DNA. Interacts with transcriptional coregulator SSA1 on chromatin.</text>
</comment>
<keyword evidence="7" id="KW-0597">Phosphoprotein</keyword>
<dbReference type="RefSeq" id="XP_003035569.1">
    <property type="nucleotide sequence ID" value="XM_003035523.1"/>
</dbReference>
<keyword evidence="5" id="KW-0539">Nucleus</keyword>
<dbReference type="PROSITE" id="PS00434">
    <property type="entry name" value="HSF_DOMAIN"/>
    <property type="match status" value="1"/>
</dbReference>
<dbReference type="VEuPathDB" id="FungiDB:SCHCODRAFT_01186489"/>
<feature type="domain" description="Response regulatory" evidence="9">
    <location>
        <begin position="427"/>
        <end position="541"/>
    </location>
</feature>
<dbReference type="eggNOG" id="KOG0519">
    <property type="taxonomic scope" value="Eukaryota"/>
</dbReference>
<evidence type="ECO:0000256" key="5">
    <source>
        <dbReference type="ARBA" id="ARBA00023242"/>
    </source>
</evidence>
<feature type="region of interest" description="Disordered" evidence="8">
    <location>
        <begin position="171"/>
        <end position="192"/>
    </location>
</feature>
<accession>D8PTY5</accession>
<feature type="compositionally biased region" description="Low complexity" evidence="8">
    <location>
        <begin position="396"/>
        <end position="408"/>
    </location>
</feature>
<dbReference type="FunFam" id="1.10.10.10:FF:000027">
    <property type="entry name" value="Heat shock transcription factor 1"/>
    <property type="match status" value="1"/>
</dbReference>
<feature type="compositionally biased region" description="Basic and acidic residues" evidence="8">
    <location>
        <begin position="46"/>
        <end position="61"/>
    </location>
</feature>
<dbReference type="FunFam" id="3.40.50.2300:FF:000212">
    <property type="entry name" value="Stress response regulator/HFS transcription factor"/>
    <property type="match status" value="1"/>
</dbReference>
<name>D8PTY5_SCHCM</name>
<evidence type="ECO:0000256" key="7">
    <source>
        <dbReference type="PROSITE-ProRule" id="PRU00169"/>
    </source>
</evidence>
<dbReference type="SMART" id="SM00448">
    <property type="entry name" value="REC"/>
    <property type="match status" value="1"/>
</dbReference>
<dbReference type="SUPFAM" id="SSF46785">
    <property type="entry name" value="Winged helix' DNA-binding domain"/>
    <property type="match status" value="1"/>
</dbReference>
<dbReference type="GO" id="GO:0000160">
    <property type="term" value="P:phosphorelay signal transduction system"/>
    <property type="evidence" value="ECO:0007669"/>
    <property type="project" value="InterPro"/>
</dbReference>
<evidence type="ECO:0000313" key="11">
    <source>
        <dbReference type="Proteomes" id="UP000007431"/>
    </source>
</evidence>
<dbReference type="InterPro" id="IPR001789">
    <property type="entry name" value="Sig_transdc_resp-reg_receiver"/>
</dbReference>
<feature type="compositionally biased region" description="Polar residues" evidence="8">
    <location>
        <begin position="1"/>
        <end position="16"/>
    </location>
</feature>
<feature type="modified residue" description="4-aspartylphosphate" evidence="7">
    <location>
        <position position="476"/>
    </location>
</feature>
<dbReference type="Gene3D" id="3.40.50.2300">
    <property type="match status" value="1"/>
</dbReference>
<organism evidence="11">
    <name type="scientific">Schizophyllum commune (strain H4-8 / FGSC 9210)</name>
    <name type="common">Split gill fungus</name>
    <dbReference type="NCBI Taxonomy" id="578458"/>
    <lineage>
        <taxon>Eukaryota</taxon>
        <taxon>Fungi</taxon>
        <taxon>Dikarya</taxon>
        <taxon>Basidiomycota</taxon>
        <taxon>Agaricomycotina</taxon>
        <taxon>Agaricomycetes</taxon>
        <taxon>Agaricomycetidae</taxon>
        <taxon>Agaricales</taxon>
        <taxon>Schizophyllaceae</taxon>
        <taxon>Schizophyllum</taxon>
    </lineage>
</organism>
<evidence type="ECO:0000256" key="4">
    <source>
        <dbReference type="ARBA" id="ARBA00023163"/>
    </source>
</evidence>
<dbReference type="Pfam" id="PF00447">
    <property type="entry name" value="HSF_DNA-bind"/>
    <property type="match status" value="1"/>
</dbReference>
<feature type="compositionally biased region" description="Low complexity" evidence="8">
    <location>
        <begin position="289"/>
        <end position="337"/>
    </location>
</feature>
<dbReference type="Proteomes" id="UP000007431">
    <property type="component" value="Unassembled WGS sequence"/>
</dbReference>
<dbReference type="OrthoDB" id="60033at2759"/>
<evidence type="ECO:0000259" key="9">
    <source>
        <dbReference type="PROSITE" id="PS50110"/>
    </source>
</evidence>
<dbReference type="SMART" id="SM00415">
    <property type="entry name" value="HSF"/>
    <property type="match status" value="1"/>
</dbReference>
<feature type="compositionally biased region" description="Polar residues" evidence="8">
    <location>
        <begin position="28"/>
        <end position="45"/>
    </location>
</feature>
<keyword evidence="11" id="KW-1185">Reference proteome</keyword>
<feature type="region of interest" description="Disordered" evidence="8">
    <location>
        <begin position="387"/>
        <end position="410"/>
    </location>
</feature>
<evidence type="ECO:0000256" key="8">
    <source>
        <dbReference type="SAM" id="MobiDB-lite"/>
    </source>
</evidence>
<dbReference type="InterPro" id="IPR036390">
    <property type="entry name" value="WH_DNA-bd_sf"/>
</dbReference>
<comment type="subcellular location">
    <subcellularLocation>
        <location evidence="1">Nucleus</location>
    </subcellularLocation>
</comment>
<keyword evidence="2" id="KW-0805">Transcription regulation</keyword>
<dbReference type="GeneID" id="9597031"/>
<feature type="region of interest" description="Disordered" evidence="8">
    <location>
        <begin position="605"/>
        <end position="636"/>
    </location>
</feature>
<dbReference type="PRINTS" id="PR00056">
    <property type="entry name" value="HSFDOMAIN"/>
</dbReference>
<dbReference type="Gene3D" id="1.10.10.10">
    <property type="entry name" value="Winged helix-like DNA-binding domain superfamily/Winged helix DNA-binding domain"/>
    <property type="match status" value="1"/>
</dbReference>
<dbReference type="GO" id="GO:0043565">
    <property type="term" value="F:sequence-specific DNA binding"/>
    <property type="evidence" value="ECO:0007669"/>
    <property type="project" value="InterPro"/>
</dbReference>
<dbReference type="OMA" id="TNVDPGW"/>
<evidence type="ECO:0000313" key="10">
    <source>
        <dbReference type="EMBL" id="EFJ00667.1"/>
    </source>
</evidence>
<dbReference type="EMBL" id="GL377303">
    <property type="protein sequence ID" value="EFJ00667.1"/>
    <property type="molecule type" value="Genomic_DNA"/>
</dbReference>
<proteinExistence type="predicted"/>
<dbReference type="InterPro" id="IPR036388">
    <property type="entry name" value="WH-like_DNA-bd_sf"/>
</dbReference>
<dbReference type="PANTHER" id="PTHR10015:SF361">
    <property type="entry name" value="TRANSCRIPTION FACTOR SKN7"/>
    <property type="match status" value="1"/>
</dbReference>
<dbReference type="HOGENOM" id="CLU_008776_1_2_1"/>
<evidence type="ECO:0000256" key="2">
    <source>
        <dbReference type="ARBA" id="ARBA00023015"/>
    </source>
</evidence>
<sequence>MDRGQQSGSRQATYQQPPIYHHRPIQPAFNTVPQQQSGLPWTRNDQTVKQESMSEHSKDGPADDGMPSTSDFVKKLYKMLEDQSFQHVVSWGPHGDCFVVKDMNEFTKSILPRMFKHSNFASFVRQLNKYDFHKVKNTDDNTYGEHSWTFRHPDFHADRRDALENIKRKVPAQRKNTAPPAPQTHMQSQVARMEREKEDMQARMRTLERNYQDVLVELVGFQRGMAQQDGLMQNLLQYVLRNDSSAQLGSMSGLGTLGASLHQMNELSRRATGGGGGWGDVGGNADQARARMQAEMARAAGQMDGQMGQSSQMGQAPSMGQGSSMGAGPSMGPNSSMNAPPRQKTEDEAEDEVVMPSLGGSPSASLDLAPHHEGLQVYTVGHLMPRSESGYEQGQAGPSSAGDASSGSKKLRVRRSTFVPGWAVPPRVLLVDDDAVSRKLSSKFLQIFGCAIDVAVDGVSAVNKMNLEKYDLVLMDIVMPKLDGVSATSLIRKFDHMTPIISMTGNAKPNEIMTYYSSGMNDILPKPFSKEGLLDMLEKHLMHLKVIQQMSRALPQTVSENADINFGLGGWDDDGKINPLAGMGLTDEQYNAMLQNIVNGDALAGDGGFGSGDKRGREEDSDGGPDGKRPRFEVIE</sequence>
<dbReference type="SUPFAM" id="SSF52172">
    <property type="entry name" value="CheY-like"/>
    <property type="match status" value="1"/>
</dbReference>
<dbReference type="GO" id="GO:0005634">
    <property type="term" value="C:nucleus"/>
    <property type="evidence" value="ECO:0007669"/>
    <property type="project" value="UniProtKB-SubCell"/>
</dbReference>